<feature type="domain" description="Response regulatory" evidence="3">
    <location>
        <begin position="12"/>
        <end position="133"/>
    </location>
</feature>
<evidence type="ECO:0000259" key="3">
    <source>
        <dbReference type="PROSITE" id="PS50110"/>
    </source>
</evidence>
<dbReference type="PANTHER" id="PTHR44591:SF23">
    <property type="entry name" value="CHEY SUBFAMILY"/>
    <property type="match status" value="1"/>
</dbReference>
<proteinExistence type="predicted"/>
<dbReference type="Pfam" id="PF00072">
    <property type="entry name" value="Response_reg"/>
    <property type="match status" value="1"/>
</dbReference>
<evidence type="ECO:0000256" key="2">
    <source>
        <dbReference type="PROSITE-ProRule" id="PRU00169"/>
    </source>
</evidence>
<dbReference type="SMART" id="SM00448">
    <property type="entry name" value="REC"/>
    <property type="match status" value="1"/>
</dbReference>
<sequence>METPKRYVGTPVVFIADDQPDDQYLYRQAFSEACPTAVLYFFVDKAELLAALRGDVYPRPSLLIMDWNMISCKGYAALAELAQTPDWRTISVAILASSDRPVDEDRCQQFGCELILPKETQHEKLVGQLAGLIQAFA</sequence>
<dbReference type="Gene3D" id="3.40.50.2300">
    <property type="match status" value="1"/>
</dbReference>
<evidence type="ECO:0000313" key="4">
    <source>
        <dbReference type="EMBL" id="QJW89500.1"/>
    </source>
</evidence>
<dbReference type="KEGG" id="stae:HNV11_08970"/>
<evidence type="ECO:0000313" key="5">
    <source>
        <dbReference type="Proteomes" id="UP000502756"/>
    </source>
</evidence>
<keyword evidence="1 2" id="KW-0597">Phosphoprotein</keyword>
<gene>
    <name evidence="4" type="ORF">HNV11_08970</name>
</gene>
<protein>
    <submittedName>
        <fullName evidence="4">Response regulator</fullName>
    </submittedName>
</protein>
<keyword evidence="5" id="KW-1185">Reference proteome</keyword>
<dbReference type="InterPro" id="IPR050595">
    <property type="entry name" value="Bact_response_regulator"/>
</dbReference>
<dbReference type="GO" id="GO:0000160">
    <property type="term" value="P:phosphorelay signal transduction system"/>
    <property type="evidence" value="ECO:0007669"/>
    <property type="project" value="InterPro"/>
</dbReference>
<dbReference type="RefSeq" id="WP_171739339.1">
    <property type="nucleotide sequence ID" value="NZ_CP053435.1"/>
</dbReference>
<name>A0A6M5Y8B6_9BACT</name>
<organism evidence="4 5">
    <name type="scientific">Spirosoma taeanense</name>
    <dbReference type="NCBI Taxonomy" id="2735870"/>
    <lineage>
        <taxon>Bacteria</taxon>
        <taxon>Pseudomonadati</taxon>
        <taxon>Bacteroidota</taxon>
        <taxon>Cytophagia</taxon>
        <taxon>Cytophagales</taxon>
        <taxon>Cytophagaceae</taxon>
        <taxon>Spirosoma</taxon>
    </lineage>
</organism>
<dbReference type="PANTHER" id="PTHR44591">
    <property type="entry name" value="STRESS RESPONSE REGULATOR PROTEIN 1"/>
    <property type="match status" value="1"/>
</dbReference>
<dbReference type="PROSITE" id="PS50110">
    <property type="entry name" value="RESPONSE_REGULATORY"/>
    <property type="match status" value="1"/>
</dbReference>
<evidence type="ECO:0000256" key="1">
    <source>
        <dbReference type="ARBA" id="ARBA00022553"/>
    </source>
</evidence>
<dbReference type="Proteomes" id="UP000502756">
    <property type="component" value="Chromosome"/>
</dbReference>
<reference evidence="4 5" key="1">
    <citation type="submission" date="2020-05" db="EMBL/GenBank/DDBJ databases">
        <title>Genome sequencing of Spirosoma sp. TS118.</title>
        <authorList>
            <person name="Lee J.-H."/>
            <person name="Jeong S."/>
            <person name="Zhao L."/>
            <person name="Jung J.-H."/>
            <person name="Kim M.-K."/>
            <person name="Lim S."/>
        </authorList>
    </citation>
    <scope>NUCLEOTIDE SEQUENCE [LARGE SCALE GENOMIC DNA]</scope>
    <source>
        <strain evidence="4 5">TS118</strain>
    </source>
</reference>
<dbReference type="EMBL" id="CP053435">
    <property type="protein sequence ID" value="QJW89500.1"/>
    <property type="molecule type" value="Genomic_DNA"/>
</dbReference>
<dbReference type="AlphaFoldDB" id="A0A6M5Y8B6"/>
<accession>A0A6M5Y8B6</accession>
<dbReference type="InterPro" id="IPR011006">
    <property type="entry name" value="CheY-like_superfamily"/>
</dbReference>
<feature type="modified residue" description="4-aspartylphosphate" evidence="2">
    <location>
        <position position="66"/>
    </location>
</feature>
<dbReference type="InterPro" id="IPR001789">
    <property type="entry name" value="Sig_transdc_resp-reg_receiver"/>
</dbReference>
<dbReference type="SUPFAM" id="SSF52172">
    <property type="entry name" value="CheY-like"/>
    <property type="match status" value="1"/>
</dbReference>